<organism evidence="3 4">
    <name type="scientific">Mycolicibacterium goodii</name>
    <name type="common">Mycobacterium goodii</name>
    <dbReference type="NCBI Taxonomy" id="134601"/>
    <lineage>
        <taxon>Bacteria</taxon>
        <taxon>Bacillati</taxon>
        <taxon>Actinomycetota</taxon>
        <taxon>Actinomycetes</taxon>
        <taxon>Mycobacteriales</taxon>
        <taxon>Mycobacteriaceae</taxon>
        <taxon>Mycolicibacterium</taxon>
    </lineage>
</organism>
<dbReference type="PANTHER" id="PTHR43767">
    <property type="entry name" value="LONG-CHAIN-FATTY-ACID--COA LIGASE"/>
    <property type="match status" value="1"/>
</dbReference>
<dbReference type="Pfam" id="PF13193">
    <property type="entry name" value="AMP-binding_C"/>
    <property type="match status" value="1"/>
</dbReference>
<dbReference type="InterPro" id="IPR025110">
    <property type="entry name" value="AMP-bd_C"/>
</dbReference>
<dbReference type="InterPro" id="IPR042099">
    <property type="entry name" value="ANL_N_sf"/>
</dbReference>
<dbReference type="CDD" id="cd17631">
    <property type="entry name" value="FACL_FadD13-like"/>
    <property type="match status" value="1"/>
</dbReference>
<dbReference type="KEGG" id="mgo:AFA91_08455"/>
<dbReference type="Pfam" id="PF00501">
    <property type="entry name" value="AMP-binding"/>
    <property type="match status" value="1"/>
</dbReference>
<dbReference type="AlphaFoldDB" id="A0A0K0X398"/>
<evidence type="ECO:0000259" key="2">
    <source>
        <dbReference type="Pfam" id="PF13193"/>
    </source>
</evidence>
<evidence type="ECO:0000259" key="1">
    <source>
        <dbReference type="Pfam" id="PF00501"/>
    </source>
</evidence>
<dbReference type="SUPFAM" id="SSF56801">
    <property type="entry name" value="Acetyl-CoA synthetase-like"/>
    <property type="match status" value="1"/>
</dbReference>
<dbReference type="PATRIC" id="fig|134601.6.peg.1750"/>
<evidence type="ECO:0000313" key="3">
    <source>
        <dbReference type="EMBL" id="AKS31904.1"/>
    </source>
</evidence>
<dbReference type="EMBL" id="CP012150">
    <property type="protein sequence ID" value="AKS31904.1"/>
    <property type="molecule type" value="Genomic_DNA"/>
</dbReference>
<feature type="domain" description="AMP-binding enzyme C-terminal" evidence="2">
    <location>
        <begin position="438"/>
        <end position="516"/>
    </location>
</feature>
<reference evidence="3 4" key="1">
    <citation type="submission" date="2015-07" db="EMBL/GenBank/DDBJ databases">
        <title>Complete genome sequence of Mycobacterium goodii X7B, a facultative thermophilic biodesulfurizing bacterium.</title>
        <authorList>
            <person name="Yu B."/>
            <person name="Li F."/>
            <person name="Xu P."/>
        </authorList>
    </citation>
    <scope>NUCLEOTIDE SEQUENCE [LARGE SCALE GENOMIC DNA]</scope>
    <source>
        <strain evidence="3 4">X7B</strain>
    </source>
</reference>
<evidence type="ECO:0000313" key="4">
    <source>
        <dbReference type="Proteomes" id="UP000062255"/>
    </source>
</evidence>
<keyword evidence="3" id="KW-0436">Ligase</keyword>
<dbReference type="Gene3D" id="3.40.50.12780">
    <property type="entry name" value="N-terminal domain of ligase-like"/>
    <property type="match status" value="1"/>
</dbReference>
<dbReference type="Proteomes" id="UP000062255">
    <property type="component" value="Chromosome"/>
</dbReference>
<dbReference type="STRING" id="134601.AFA91_08455"/>
<proteinExistence type="predicted"/>
<dbReference type="InterPro" id="IPR000873">
    <property type="entry name" value="AMP-dep_synth/lig_dom"/>
</dbReference>
<accession>A0A0K0X398</accession>
<protein>
    <submittedName>
        <fullName evidence="3">Long-chain fatty acid--CoA ligase</fullName>
    </submittedName>
</protein>
<gene>
    <name evidence="3" type="ORF">AFA91_08455</name>
</gene>
<name>A0A0K0X398_MYCGD</name>
<dbReference type="PROSITE" id="PS00455">
    <property type="entry name" value="AMP_BINDING"/>
    <property type="match status" value="1"/>
</dbReference>
<dbReference type="GO" id="GO:0016877">
    <property type="term" value="F:ligase activity, forming carbon-sulfur bonds"/>
    <property type="evidence" value="ECO:0007669"/>
    <property type="project" value="UniProtKB-ARBA"/>
</dbReference>
<dbReference type="Gene3D" id="3.30.300.30">
    <property type="match status" value="1"/>
</dbReference>
<dbReference type="InterPro" id="IPR045851">
    <property type="entry name" value="AMP-bd_C_sf"/>
</dbReference>
<feature type="domain" description="AMP-dependent synthetase/ligase" evidence="1">
    <location>
        <begin position="15"/>
        <end position="389"/>
    </location>
</feature>
<dbReference type="OrthoDB" id="9803968at2"/>
<dbReference type="InterPro" id="IPR050237">
    <property type="entry name" value="ATP-dep_AMP-bd_enzyme"/>
</dbReference>
<sequence>MANDGMWGVLPDVLDRACAYYGERTAILDAATGVGITYRELGRWRNQIAHALIASGVQKGERVGLLMPNCLEFIPIQQAIWTAGAVLVQMPTRAAADGFRSNLAQTDATTLLYHAKFEDAVAAIRGELPKLQTLIRVGTVDGDEKVEALDFSALVAGRSTERPQVDIDEHDEAYVLFTSGSTGEPKGVVNSHFTWSYYSISAGLEIADIRFGEVFAHGAPLTHFTQIFVMPTFVRGGTNVMLPGLEPESLLTFIERHGVTAVALVPTIVYLLLDHPRRGEFDLSTLQTVVYAGSPITPERLRQALEAFGPIFIQTYAGTEPGYVACLRKHEHLQRDGESVEDWTARLAAAGRPMFQVRVSIQDENDRILPVGEVGEICSRQLGQMLGYLDPSRNAETLRDGWVHTGDIGHLDDEGYLYIVDRKKDMVVSGGFNVFPRQVEDVLATHTAVAQAAVIGVPHEKWGEAVMAVVVPRSGEITGPALESELIGHVKAALGSVAAPKTVLFVDSLPLNPAGKVDKKAIRKPHWRNRTRQVG</sequence>
<dbReference type="InterPro" id="IPR020845">
    <property type="entry name" value="AMP-binding_CS"/>
</dbReference>
<dbReference type="PANTHER" id="PTHR43767:SF7">
    <property type="entry name" value="MEDIUM_LONG-CHAIN-FATTY-ACID--COA LIGASE FADD8"/>
    <property type="match status" value="1"/>
</dbReference>